<dbReference type="EC" id="2.8.2.-" evidence="9"/>
<comment type="similarity">
    <text evidence="2 9">Belongs to the sulfotransferase 2 family.</text>
</comment>
<evidence type="ECO:0000256" key="2">
    <source>
        <dbReference type="ARBA" id="ARBA00006339"/>
    </source>
</evidence>
<keyword evidence="4" id="KW-0812">Transmembrane</keyword>
<evidence type="ECO:0000256" key="1">
    <source>
        <dbReference type="ARBA" id="ARBA00004323"/>
    </source>
</evidence>
<dbReference type="PANTHER" id="PTHR12137:SF54">
    <property type="entry name" value="CARBOHYDRATE SULFOTRANSFERASE"/>
    <property type="match status" value="1"/>
</dbReference>
<evidence type="ECO:0000313" key="11">
    <source>
        <dbReference type="Proteomes" id="UP001642483"/>
    </source>
</evidence>
<dbReference type="Pfam" id="PF03567">
    <property type="entry name" value="Sulfotransfer_2"/>
    <property type="match status" value="1"/>
</dbReference>
<evidence type="ECO:0000256" key="4">
    <source>
        <dbReference type="ARBA" id="ARBA00022692"/>
    </source>
</evidence>
<dbReference type="InterPro" id="IPR005331">
    <property type="entry name" value="Sulfotransferase"/>
</dbReference>
<evidence type="ECO:0000313" key="10">
    <source>
        <dbReference type="EMBL" id="CAK8687102.1"/>
    </source>
</evidence>
<evidence type="ECO:0000256" key="9">
    <source>
        <dbReference type="RuleBase" id="RU364020"/>
    </source>
</evidence>
<evidence type="ECO:0000256" key="5">
    <source>
        <dbReference type="ARBA" id="ARBA00022989"/>
    </source>
</evidence>
<dbReference type="Proteomes" id="UP001642483">
    <property type="component" value="Unassembled WGS sequence"/>
</dbReference>
<comment type="subcellular location">
    <subcellularLocation>
        <location evidence="1 9">Golgi apparatus membrane</location>
        <topology evidence="1 9">Single-pass type II membrane protein</topology>
    </subcellularLocation>
</comment>
<dbReference type="InterPro" id="IPR018011">
    <property type="entry name" value="Carb_sulfotrans_8-10"/>
</dbReference>
<keyword evidence="9" id="KW-0119">Carbohydrate metabolism</keyword>
<evidence type="ECO:0000256" key="3">
    <source>
        <dbReference type="ARBA" id="ARBA00022679"/>
    </source>
</evidence>
<name>A0ABP0G7B9_CLALP</name>
<keyword evidence="6 9" id="KW-0333">Golgi apparatus</keyword>
<organism evidence="10 11">
    <name type="scientific">Clavelina lepadiformis</name>
    <name type="common">Light-bulb sea squirt</name>
    <name type="synonym">Ascidia lepadiformis</name>
    <dbReference type="NCBI Taxonomy" id="159417"/>
    <lineage>
        <taxon>Eukaryota</taxon>
        <taxon>Metazoa</taxon>
        <taxon>Chordata</taxon>
        <taxon>Tunicata</taxon>
        <taxon>Ascidiacea</taxon>
        <taxon>Aplousobranchia</taxon>
        <taxon>Clavelinidae</taxon>
        <taxon>Clavelina</taxon>
    </lineage>
</organism>
<keyword evidence="7" id="KW-0472">Membrane</keyword>
<dbReference type="PANTHER" id="PTHR12137">
    <property type="entry name" value="CARBOHYDRATE SULFOTRANSFERASE"/>
    <property type="match status" value="1"/>
</dbReference>
<comment type="caution">
    <text evidence="10">The sequence shown here is derived from an EMBL/GenBank/DDBJ whole genome shotgun (WGS) entry which is preliminary data.</text>
</comment>
<dbReference type="SUPFAM" id="SSF52540">
    <property type="entry name" value="P-loop containing nucleoside triphosphate hydrolases"/>
    <property type="match status" value="1"/>
</dbReference>
<reference evidence="10 11" key="1">
    <citation type="submission" date="2024-02" db="EMBL/GenBank/DDBJ databases">
        <authorList>
            <person name="Daric V."/>
            <person name="Darras S."/>
        </authorList>
    </citation>
    <scope>NUCLEOTIDE SEQUENCE [LARGE SCALE GENOMIC DNA]</scope>
</reference>
<keyword evidence="9" id="KW-0735">Signal-anchor</keyword>
<keyword evidence="3 9" id="KW-0808">Transferase</keyword>
<evidence type="ECO:0000256" key="6">
    <source>
        <dbReference type="ARBA" id="ARBA00023034"/>
    </source>
</evidence>
<keyword evidence="5" id="KW-1133">Transmembrane helix</keyword>
<dbReference type="InterPro" id="IPR027417">
    <property type="entry name" value="P-loop_NTPase"/>
</dbReference>
<sequence>MFKEKEYQVKRSRIDHPTAWGRLVYSHNKAVRASFSAAWRIAREVDKRFRAEADKTACKCKSSVKQRNIYLCEAGFSTLAMVKTNFGLSFFFYESFSYENLPKLILEKTTTISPTKATIRNSVQELRQLKLQTACRLMENEESIVQNSHINERNFYSKRYEFSVCYVYKCGYSNWLKTLLIMEGFYKVEDYFSEETIHGAKAMALGEQKLSFASMKDKSAQREAWDKSYKVVMVRNPFDRIVSAYVDKLVPTAPGFTYIYGPLSRKINQKYKHLRYDVHDQNRTDDGTAAFEDFVNYLVDIKEARDPHWQFYHKLCMPCQSHYDYIIKFETLQDDIEFLENRVNISEEHRKIVFPFKEYKTQPSNVNKYFEQIPKDLALKLYEVYKTDFVLFNYDRPDYLN</sequence>
<keyword evidence="11" id="KW-1185">Reference proteome</keyword>
<proteinExistence type="inferred from homology"/>
<gene>
    <name evidence="10" type="ORF">CVLEPA_LOCUS19137</name>
</gene>
<evidence type="ECO:0000256" key="8">
    <source>
        <dbReference type="ARBA" id="ARBA00023180"/>
    </source>
</evidence>
<protein>
    <recommendedName>
        <fullName evidence="9">Carbohydrate sulfotransferase</fullName>
        <ecNumber evidence="9">2.8.2.-</ecNumber>
    </recommendedName>
</protein>
<evidence type="ECO:0000256" key="7">
    <source>
        <dbReference type="ARBA" id="ARBA00023136"/>
    </source>
</evidence>
<keyword evidence="8 9" id="KW-0325">Glycoprotein</keyword>
<dbReference type="EMBL" id="CAWYQH010000103">
    <property type="protein sequence ID" value="CAK8687102.1"/>
    <property type="molecule type" value="Genomic_DNA"/>
</dbReference>
<accession>A0ABP0G7B9</accession>